<organism evidence="1 2">
    <name type="scientific">Pleurostoma richardsiae</name>
    <dbReference type="NCBI Taxonomy" id="41990"/>
    <lineage>
        <taxon>Eukaryota</taxon>
        <taxon>Fungi</taxon>
        <taxon>Dikarya</taxon>
        <taxon>Ascomycota</taxon>
        <taxon>Pezizomycotina</taxon>
        <taxon>Sordariomycetes</taxon>
        <taxon>Sordariomycetidae</taxon>
        <taxon>Calosphaeriales</taxon>
        <taxon>Pleurostomataceae</taxon>
        <taxon>Pleurostoma</taxon>
    </lineage>
</organism>
<dbReference type="Gene3D" id="3.40.50.150">
    <property type="entry name" value="Vaccinia Virus protein VP39"/>
    <property type="match status" value="1"/>
</dbReference>
<dbReference type="AlphaFoldDB" id="A0AA38S4V1"/>
<dbReference type="PANTHER" id="PTHR43861">
    <property type="entry name" value="TRANS-ACONITATE 2-METHYLTRANSFERASE-RELATED"/>
    <property type="match status" value="1"/>
</dbReference>
<evidence type="ECO:0000313" key="2">
    <source>
        <dbReference type="Proteomes" id="UP001174694"/>
    </source>
</evidence>
<dbReference type="InterPro" id="IPR029063">
    <property type="entry name" value="SAM-dependent_MTases_sf"/>
</dbReference>
<accession>A0AA38S4V1</accession>
<proteinExistence type="predicted"/>
<dbReference type="CDD" id="cd02440">
    <property type="entry name" value="AdoMet_MTases"/>
    <property type="match status" value="1"/>
</dbReference>
<evidence type="ECO:0000313" key="1">
    <source>
        <dbReference type="EMBL" id="KAJ9156290.1"/>
    </source>
</evidence>
<name>A0AA38S4V1_9PEZI</name>
<dbReference type="EMBL" id="JANBVO010000002">
    <property type="protein sequence ID" value="KAJ9156290.1"/>
    <property type="molecule type" value="Genomic_DNA"/>
</dbReference>
<comment type="caution">
    <text evidence="1">The sequence shown here is derived from an EMBL/GenBank/DDBJ whole genome shotgun (WGS) entry which is preliminary data.</text>
</comment>
<keyword evidence="2" id="KW-1185">Reference proteome</keyword>
<dbReference type="Pfam" id="PF13489">
    <property type="entry name" value="Methyltransf_23"/>
    <property type="match status" value="1"/>
</dbReference>
<sequence length="254" mass="28364">MAQNIYDDPEFFTVYRQLRDSSASTGIMGGLLTFDDIARILPSLRGSSVLDLGCGDGWFSRWAVEQGAAKVHGVDLSKSQIRLAEQMATARPASVDVTFEVTDLDSVALGPDTYDFAFSSLAVHYVKDLKALIAKVYSALKPGGHFFFSTEHPIYTAPLRREACQHPDDESAHWPLSQYFEEGPRTHFWLGKDVEKNHWTTDTYINALLAAGFELVYFHEWGRPGDGKFGGSSWWMTADIGPTFLMLGGRKRKI</sequence>
<dbReference type="Proteomes" id="UP001174694">
    <property type="component" value="Unassembled WGS sequence"/>
</dbReference>
<protein>
    <submittedName>
        <fullName evidence="1">Uncharacterized protein</fullName>
    </submittedName>
</protein>
<dbReference type="SUPFAM" id="SSF53335">
    <property type="entry name" value="S-adenosyl-L-methionine-dependent methyltransferases"/>
    <property type="match status" value="1"/>
</dbReference>
<reference evidence="1" key="1">
    <citation type="submission" date="2022-07" db="EMBL/GenBank/DDBJ databases">
        <title>Fungi with potential for degradation of polypropylene.</title>
        <authorList>
            <person name="Gostincar C."/>
        </authorList>
    </citation>
    <scope>NUCLEOTIDE SEQUENCE</scope>
    <source>
        <strain evidence="1">EXF-13308</strain>
    </source>
</reference>
<gene>
    <name evidence="1" type="ORF">NKR23_g1232</name>
</gene>